<keyword evidence="1" id="KW-0812">Transmembrane</keyword>
<name>A0A2T7DJR6_9POAL</name>
<accession>A0A2T7DJR6</accession>
<keyword evidence="1" id="KW-0472">Membrane</keyword>
<dbReference type="EMBL" id="CM009753">
    <property type="protein sequence ID" value="PUZ55807.1"/>
    <property type="molecule type" value="Genomic_DNA"/>
</dbReference>
<feature type="transmembrane region" description="Helical" evidence="1">
    <location>
        <begin position="41"/>
        <end position="58"/>
    </location>
</feature>
<gene>
    <name evidence="2" type="ORF">GQ55_5G241400</name>
</gene>
<keyword evidence="3" id="KW-1185">Reference proteome</keyword>
<evidence type="ECO:0000256" key="1">
    <source>
        <dbReference type="SAM" id="Phobius"/>
    </source>
</evidence>
<proteinExistence type="predicted"/>
<organism evidence="2 3">
    <name type="scientific">Panicum hallii var. hallii</name>
    <dbReference type="NCBI Taxonomy" id="1504633"/>
    <lineage>
        <taxon>Eukaryota</taxon>
        <taxon>Viridiplantae</taxon>
        <taxon>Streptophyta</taxon>
        <taxon>Embryophyta</taxon>
        <taxon>Tracheophyta</taxon>
        <taxon>Spermatophyta</taxon>
        <taxon>Magnoliopsida</taxon>
        <taxon>Liliopsida</taxon>
        <taxon>Poales</taxon>
        <taxon>Poaceae</taxon>
        <taxon>PACMAD clade</taxon>
        <taxon>Panicoideae</taxon>
        <taxon>Panicodae</taxon>
        <taxon>Paniceae</taxon>
        <taxon>Panicinae</taxon>
        <taxon>Panicum</taxon>
        <taxon>Panicum sect. Panicum</taxon>
    </lineage>
</organism>
<reference evidence="2 3" key="1">
    <citation type="submission" date="2018-04" db="EMBL/GenBank/DDBJ databases">
        <title>WGS assembly of Panicum hallii var. hallii HAL2.</title>
        <authorList>
            <person name="Lovell J."/>
            <person name="Jenkins J."/>
            <person name="Lowry D."/>
            <person name="Mamidi S."/>
            <person name="Sreedasyam A."/>
            <person name="Weng X."/>
            <person name="Barry K."/>
            <person name="Bonette J."/>
            <person name="Campitelli B."/>
            <person name="Daum C."/>
            <person name="Gordon S."/>
            <person name="Gould B."/>
            <person name="Lipzen A."/>
            <person name="MacQueen A."/>
            <person name="Palacio-Mejia J."/>
            <person name="Plott C."/>
            <person name="Shakirov E."/>
            <person name="Shu S."/>
            <person name="Yoshinaga Y."/>
            <person name="Zane M."/>
            <person name="Rokhsar D."/>
            <person name="Grimwood J."/>
            <person name="Schmutz J."/>
            <person name="Juenger T."/>
        </authorList>
    </citation>
    <scope>NUCLEOTIDE SEQUENCE [LARGE SCALE GENOMIC DNA]</scope>
    <source>
        <strain evidence="3">cv. HAL2</strain>
    </source>
</reference>
<sequence length="63" mass="7068">MDIDVIMPISGSGCGRNCLKGTTENGLGCCFPPLIYLVREWPSFFFYVGVGLVVNYVVRLRYM</sequence>
<protein>
    <submittedName>
        <fullName evidence="2">Uncharacterized protein</fullName>
    </submittedName>
</protein>
<dbReference type="AlphaFoldDB" id="A0A2T7DJR6"/>
<dbReference type="Proteomes" id="UP000244336">
    <property type="component" value="Chromosome 5"/>
</dbReference>
<evidence type="ECO:0000313" key="3">
    <source>
        <dbReference type="Proteomes" id="UP000244336"/>
    </source>
</evidence>
<dbReference type="Gramene" id="PUZ55807">
    <property type="protein sequence ID" value="PUZ55807"/>
    <property type="gene ID" value="GQ55_5G241400"/>
</dbReference>
<evidence type="ECO:0000313" key="2">
    <source>
        <dbReference type="EMBL" id="PUZ55807.1"/>
    </source>
</evidence>
<keyword evidence="1" id="KW-1133">Transmembrane helix</keyword>